<dbReference type="GO" id="GO:0030246">
    <property type="term" value="F:carbohydrate binding"/>
    <property type="evidence" value="ECO:0007669"/>
    <property type="project" value="TreeGrafter"/>
</dbReference>
<dbReference type="SUPFAM" id="SSF53822">
    <property type="entry name" value="Periplasmic binding protein-like I"/>
    <property type="match status" value="1"/>
</dbReference>
<evidence type="ECO:0000313" key="6">
    <source>
        <dbReference type="Proteomes" id="UP000238348"/>
    </source>
</evidence>
<reference evidence="5 6" key="1">
    <citation type="submission" date="2015-09" db="EMBL/GenBank/DDBJ databases">
        <title>Sorangium comparison.</title>
        <authorList>
            <person name="Zaburannyi N."/>
            <person name="Bunk B."/>
            <person name="Overmann J."/>
            <person name="Mueller R."/>
        </authorList>
    </citation>
    <scope>NUCLEOTIDE SEQUENCE [LARGE SCALE GENOMIC DNA]</scope>
    <source>
        <strain evidence="5 6">So ce26</strain>
    </source>
</reference>
<dbReference type="Pfam" id="PF13407">
    <property type="entry name" value="Peripla_BP_4"/>
    <property type="match status" value="1"/>
</dbReference>
<dbReference type="GO" id="GO:0030288">
    <property type="term" value="C:outer membrane-bounded periplasmic space"/>
    <property type="evidence" value="ECO:0007669"/>
    <property type="project" value="TreeGrafter"/>
</dbReference>
<organism evidence="5 6">
    <name type="scientific">Sorangium cellulosum</name>
    <name type="common">Polyangium cellulosum</name>
    <dbReference type="NCBI Taxonomy" id="56"/>
    <lineage>
        <taxon>Bacteria</taxon>
        <taxon>Pseudomonadati</taxon>
        <taxon>Myxococcota</taxon>
        <taxon>Polyangia</taxon>
        <taxon>Polyangiales</taxon>
        <taxon>Polyangiaceae</taxon>
        <taxon>Sorangium</taxon>
    </lineage>
</organism>
<proteinExistence type="inferred from homology"/>
<feature type="domain" description="Periplasmic binding protein" evidence="4">
    <location>
        <begin position="74"/>
        <end position="328"/>
    </location>
</feature>
<name>A0A2L0F1L4_SORCE</name>
<dbReference type="EMBL" id="CP012673">
    <property type="protein sequence ID" value="AUX45433.1"/>
    <property type="molecule type" value="Genomic_DNA"/>
</dbReference>
<accession>A0A2L0F1L4</accession>
<dbReference type="PANTHER" id="PTHR30036">
    <property type="entry name" value="D-XYLOSE-BINDING PERIPLASMIC PROTEIN"/>
    <property type="match status" value="1"/>
</dbReference>
<protein>
    <submittedName>
        <fullName evidence="5">Sugar ABC transporter</fullName>
    </submittedName>
</protein>
<dbReference type="Proteomes" id="UP000238348">
    <property type="component" value="Chromosome"/>
</dbReference>
<dbReference type="OrthoDB" id="5491506at2"/>
<gene>
    <name evidence="5" type="primary">fbpC</name>
    <name evidence="5" type="ORF">SOCE26_069240</name>
</gene>
<dbReference type="PIRSF" id="PIRSF001220">
    <property type="entry name" value="L-ASNase_gatD"/>
    <property type="match status" value="1"/>
</dbReference>
<dbReference type="Gene3D" id="3.40.50.2300">
    <property type="match status" value="2"/>
</dbReference>
<dbReference type="PIRSF" id="PIRSF500176">
    <property type="entry name" value="L_ASNase"/>
    <property type="match status" value="1"/>
</dbReference>
<feature type="signal peptide" evidence="3">
    <location>
        <begin position="1"/>
        <end position="26"/>
    </location>
</feature>
<comment type="subcellular location">
    <subcellularLocation>
        <location evidence="1">Cell envelope</location>
    </subcellularLocation>
</comment>
<evidence type="ECO:0000259" key="4">
    <source>
        <dbReference type="Pfam" id="PF13407"/>
    </source>
</evidence>
<evidence type="ECO:0000313" key="5">
    <source>
        <dbReference type="EMBL" id="AUX45433.1"/>
    </source>
</evidence>
<evidence type="ECO:0000256" key="3">
    <source>
        <dbReference type="SAM" id="SignalP"/>
    </source>
</evidence>
<evidence type="ECO:0000256" key="1">
    <source>
        <dbReference type="ARBA" id="ARBA00004196"/>
    </source>
</evidence>
<dbReference type="RefSeq" id="WP_104983815.1">
    <property type="nucleotide sequence ID" value="NZ_CP012673.1"/>
</dbReference>
<dbReference type="InterPro" id="IPR028082">
    <property type="entry name" value="Peripla_BP_I"/>
</dbReference>
<dbReference type="PROSITE" id="PS51257">
    <property type="entry name" value="PROKAR_LIPOPROTEIN"/>
    <property type="match status" value="1"/>
</dbReference>
<keyword evidence="3" id="KW-0732">Signal</keyword>
<feature type="chain" id="PRO_5014713950" evidence="3">
    <location>
        <begin position="27"/>
        <end position="378"/>
    </location>
</feature>
<dbReference type="InterPro" id="IPR006034">
    <property type="entry name" value="Asparaginase/glutaminase-like"/>
</dbReference>
<dbReference type="PANTHER" id="PTHR30036:SF7">
    <property type="entry name" value="ABC TRANSPORTER PERIPLASMIC-BINDING PROTEIN YPHF"/>
    <property type="match status" value="1"/>
</dbReference>
<sequence length="378" mass="40437">MTKTGRCWTAAFGLTLMTAACGTSDATDTGREVTPIERTPVSQNEFTAVEIEATIDELVTEINKSSIEPMQMAVLLKSLNSFFAPIATGASRAVGELGAAGRVTGNVLGPTDASAGHEEAMGLQTQQIKQMVADGAEGIVITPFGEGNVDVIKEAVADGIPVVTLDTDLTTSNRQIYVGTISDTAGRAAGETLLGMLPEGPGTVLIHGWVDETWVDGVERTKGARKVFEAAGYDVLVHPVIYDDEEKDVDVMKKEIEAADPPVVGLIGLFNDSYRCVMGADAAGAPDLPIVTFDFDPKTADYMRQGRIKATHVQRQYYAGYLGPYIAYGIKSLDLDATRKILARQMIDDSRFDLGVYVVPAGKVNEFNDFLDEIGATQ</sequence>
<evidence type="ECO:0000256" key="2">
    <source>
        <dbReference type="ARBA" id="ARBA00007639"/>
    </source>
</evidence>
<dbReference type="InterPro" id="IPR050555">
    <property type="entry name" value="Bact_Solute-Bind_Prot2"/>
</dbReference>
<comment type="similarity">
    <text evidence="2">Belongs to the bacterial solute-binding protein 2 family.</text>
</comment>
<dbReference type="AlphaFoldDB" id="A0A2L0F1L4"/>
<dbReference type="InterPro" id="IPR025997">
    <property type="entry name" value="SBP_2_dom"/>
</dbReference>